<reference evidence="4" key="1">
    <citation type="submission" date="2018-12" db="EMBL/GenBank/DDBJ databases">
        <title>Tengunoibacter tsumagoiensis gen. nov., sp. nov., Dictyobacter kobayashii sp. nov., D. alpinus sp. nov., and D. joshuensis sp. nov. and description of Dictyobacteraceae fam. nov. within the order Ktedonobacterales isolated from Tengu-no-mugimeshi.</title>
        <authorList>
            <person name="Wang C.M."/>
            <person name="Zheng Y."/>
            <person name="Sakai Y."/>
            <person name="Toyoda A."/>
            <person name="Minakuchi Y."/>
            <person name="Abe K."/>
            <person name="Yokota A."/>
            <person name="Yabe S."/>
        </authorList>
    </citation>
    <scope>NUCLEOTIDE SEQUENCE [LARGE SCALE GENOMIC DNA]</scope>
    <source>
        <strain evidence="4">S-27</strain>
    </source>
</reference>
<dbReference type="Proteomes" id="UP000287224">
    <property type="component" value="Unassembled WGS sequence"/>
</dbReference>
<comment type="caution">
    <text evidence="3">The sequence shown here is derived from an EMBL/GenBank/DDBJ whole genome shotgun (WGS) entry which is preliminary data.</text>
</comment>
<dbReference type="Gene3D" id="3.30.70.1890">
    <property type="match status" value="1"/>
</dbReference>
<dbReference type="EMBL" id="BIFQ01000002">
    <property type="protein sequence ID" value="GCE09285.1"/>
    <property type="molecule type" value="Genomic_DNA"/>
</dbReference>
<name>A0A401ZQY5_9CHLR</name>
<evidence type="ECO:0000313" key="3">
    <source>
        <dbReference type="EMBL" id="GCE09285.1"/>
    </source>
</evidence>
<evidence type="ECO:0000313" key="4">
    <source>
        <dbReference type="Proteomes" id="UP000287224"/>
    </source>
</evidence>
<dbReference type="Gene3D" id="3.30.70.1900">
    <property type="match status" value="1"/>
</dbReference>
<dbReference type="Pfam" id="PF19308">
    <property type="entry name" value="CRISPR_Cas6_N"/>
    <property type="match status" value="1"/>
</dbReference>
<dbReference type="InterPro" id="IPR045648">
    <property type="entry name" value="CRISPR-assoc_Cas6-like_N"/>
</dbReference>
<dbReference type="InterPro" id="IPR045747">
    <property type="entry name" value="CRISPR-assoc_prot_Cas6_N_sf"/>
</dbReference>
<gene>
    <name evidence="3" type="ORF">KDAU_66140</name>
</gene>
<feature type="domain" description="CRISPR-associated protein Cas6-like N-terminal" evidence="2">
    <location>
        <begin position="4"/>
        <end position="133"/>
    </location>
</feature>
<evidence type="ECO:0000259" key="1">
    <source>
        <dbReference type="Pfam" id="PF10040"/>
    </source>
</evidence>
<organism evidence="3 4">
    <name type="scientific">Dictyobacter aurantiacus</name>
    <dbReference type="NCBI Taxonomy" id="1936993"/>
    <lineage>
        <taxon>Bacteria</taxon>
        <taxon>Bacillati</taxon>
        <taxon>Chloroflexota</taxon>
        <taxon>Ktedonobacteria</taxon>
        <taxon>Ktedonobacterales</taxon>
        <taxon>Dictyobacteraceae</taxon>
        <taxon>Dictyobacter</taxon>
    </lineage>
</organism>
<dbReference type="CDD" id="cd21141">
    <property type="entry name" value="Cas6_III-like"/>
    <property type="match status" value="1"/>
</dbReference>
<evidence type="ECO:0000259" key="2">
    <source>
        <dbReference type="Pfam" id="PF19308"/>
    </source>
</evidence>
<protein>
    <submittedName>
        <fullName evidence="3">Uncharacterized protein</fullName>
    </submittedName>
</protein>
<dbReference type="Pfam" id="PF10040">
    <property type="entry name" value="CRISPR_Cas6"/>
    <property type="match status" value="1"/>
</dbReference>
<accession>A0A401ZQY5</accession>
<dbReference type="AlphaFoldDB" id="A0A401ZQY5"/>
<dbReference type="InterPro" id="IPR019267">
    <property type="entry name" value="CRISPR-assoc_Cas6_C"/>
</dbReference>
<feature type="domain" description="CRISPR-associated protein Cas6 C-terminal" evidence="1">
    <location>
        <begin position="150"/>
        <end position="287"/>
    </location>
</feature>
<proteinExistence type="predicted"/>
<sequence length="296" mass="33853">MPFSGDLVHAAFLNWVRTSAPDIAEWLHQGNKRRLVTCSSLQFPLPITRMREAEKNNTHLPLQPEKIYTVRITLLLDELFPLLYEALMGFDMSNQAARRQPFMQLGKQSLLLQEAVVTDEASQWCGTTSLQELVEEIQSLPSGHVHPLTLEFASLTTFNRSNQRNKIYGSHYAMLPLPIYIFPMLANRWCEFAPPEYAHIIQRDQIEQYILDDGMIIYDYALQSHRVTFTNHPQRGFVGTCTYHLYQSSDPVTPEAPLTVRQQILLLARFAFYSGIGYKTAMGMGQTRVLEGGKRA</sequence>
<keyword evidence="4" id="KW-1185">Reference proteome</keyword>